<dbReference type="SMART" id="SM00482">
    <property type="entry name" value="POLAc"/>
    <property type="match status" value="1"/>
</dbReference>
<evidence type="ECO:0000256" key="3">
    <source>
        <dbReference type="ARBA" id="ARBA00020311"/>
    </source>
</evidence>
<dbReference type="CDD" id="cd08637">
    <property type="entry name" value="DNA_pol_A_pol_I_C"/>
    <property type="match status" value="1"/>
</dbReference>
<dbReference type="InterPro" id="IPR036397">
    <property type="entry name" value="RNaseH_sf"/>
</dbReference>
<evidence type="ECO:0000256" key="8">
    <source>
        <dbReference type="ARBA" id="ARBA00022763"/>
    </source>
</evidence>
<evidence type="ECO:0000256" key="1">
    <source>
        <dbReference type="ARBA" id="ARBA00007705"/>
    </source>
</evidence>
<keyword evidence="8 16" id="KW-0227">DNA damage</keyword>
<dbReference type="GO" id="GO:0006302">
    <property type="term" value="P:double-strand break repair"/>
    <property type="evidence" value="ECO:0007669"/>
    <property type="project" value="TreeGrafter"/>
</dbReference>
<dbReference type="AlphaFoldDB" id="A0A2W5BU41"/>
<dbReference type="FunFam" id="1.10.150.20:FF:000002">
    <property type="entry name" value="DNA polymerase I"/>
    <property type="match status" value="1"/>
</dbReference>
<dbReference type="InterPro" id="IPR012337">
    <property type="entry name" value="RNaseH-like_sf"/>
</dbReference>
<keyword evidence="11 16" id="KW-0239">DNA-directed DNA polymerase</keyword>
<evidence type="ECO:0000256" key="9">
    <source>
        <dbReference type="ARBA" id="ARBA00022801"/>
    </source>
</evidence>
<dbReference type="Pfam" id="PF01612">
    <property type="entry name" value="DNA_pol_A_exo1"/>
    <property type="match status" value="1"/>
</dbReference>
<dbReference type="CDD" id="cd09898">
    <property type="entry name" value="H3TH_53EXO"/>
    <property type="match status" value="1"/>
</dbReference>
<name>A0A2W5BU41_9BACT</name>
<dbReference type="Pfam" id="PF00476">
    <property type="entry name" value="DNA_pol_A"/>
    <property type="match status" value="1"/>
</dbReference>
<keyword evidence="10 16" id="KW-0269">Exonuclease</keyword>
<dbReference type="InterPro" id="IPR043502">
    <property type="entry name" value="DNA/RNA_pol_sf"/>
</dbReference>
<organism evidence="20 21">
    <name type="scientific">Micavibrio aeruginosavorus</name>
    <dbReference type="NCBI Taxonomy" id="349221"/>
    <lineage>
        <taxon>Bacteria</taxon>
        <taxon>Pseudomonadati</taxon>
        <taxon>Bdellovibrionota</taxon>
        <taxon>Bdellovibrionia</taxon>
        <taxon>Bdellovibrionales</taxon>
        <taxon>Pseudobdellovibrionaceae</taxon>
        <taxon>Micavibrio</taxon>
    </lineage>
</organism>
<feature type="domain" description="DNA-directed DNA polymerase family A palm" evidence="19">
    <location>
        <begin position="693"/>
        <end position="899"/>
    </location>
</feature>
<dbReference type="GO" id="GO:0006261">
    <property type="term" value="P:DNA-templated DNA replication"/>
    <property type="evidence" value="ECO:0007669"/>
    <property type="project" value="UniProtKB-UniRule"/>
</dbReference>
<dbReference type="InterPro" id="IPR018320">
    <property type="entry name" value="DNA_polymerase_1"/>
</dbReference>
<dbReference type="GO" id="GO:0008409">
    <property type="term" value="F:5'-3' exonuclease activity"/>
    <property type="evidence" value="ECO:0007669"/>
    <property type="project" value="UniProtKB-UniRule"/>
</dbReference>
<dbReference type="GO" id="GO:0008408">
    <property type="term" value="F:3'-5' exonuclease activity"/>
    <property type="evidence" value="ECO:0007669"/>
    <property type="project" value="UniProtKB-UniRule"/>
</dbReference>
<dbReference type="InterPro" id="IPR002298">
    <property type="entry name" value="DNA_polymerase_A"/>
</dbReference>
<sequence length="935" mass="102906">MADNDELFLVDGSGYIFRAYFALPQNLTNPAGQPVGAVLGFTNMMMKLLNDLKAPYIAVIFDAAKKNFRYDIYEDYKANREEAPADLIPQFPLFRKASEAFGVPALEVEGYEADDLIAAYAKIARAQGRKVTIVGTDKDLMQLVNDDVRLFDPIKNKYLGADDVFEKFGVTPDKVIDVQALSGDSVDNVPGVPGIGIKTAAQLITEYGSLEALLEKAPEIKQPKRREALIENAEKARLSKRLVTLDENAPLPLKLEDLKAHDYKQPQLVEFLKEQGFKNILSRLGESDAAASVPSGKQIVQQQAEKTEDAVRDILPPASKALPDISANEYALIQDMAILEKWIERAYETGFLAIDTETTNLTPMSAELCGISICTDIGKAAYIPVGHKGEQTDLLGGGEDLKQIPLEKALAALKPLLEDPSVLKIGHNIKYDWQMFARHGIHMTPCDDTMLISYTLDGTSASNGMDDLAQRLLGHETIKYNDVTGTGKKRITFDYVGLDAARDYAAEDADVTARLHHMLKPRIAHEAMASVYEDIERPMIDVIAQMEMNGIKVDPIILRNMSTDFGKKLLQLEEEIQALAGTQFNVGSPKQIGEILFDQMGLQGGSKTKTGQWSTDVDVLEKLSAQGHQIVTKILEWRGLSKLKSTYTDALQEQINPKTGRVHTSFSMAGTSTGRLSSSDPNLQNIPIRTEEGRKIREAFVAEEGHVLLSVDYSQVELRLAAEMANVQALKQAFRDGVDIHALTASQVFGVPLEQVTPEIRRQAKAVNFGIIYGISGWGLAQQLGTSAGEASAFIKRYLSTFSEIQDYMERTKDEARKHGYVRTLLGRKCYIPNINASNPGWRAGAERQAINAPLQGTAADIMKKAMAKIPPALVAANLKAKMLLQVHDELIFEVPEAELEETSKLVRHIMENVVKLDVPLIAEAGSGKSWASAH</sequence>
<evidence type="ECO:0000259" key="18">
    <source>
        <dbReference type="SMART" id="SM00475"/>
    </source>
</evidence>
<accession>A0A2W5BU41</accession>
<keyword evidence="9 16" id="KW-0378">Hydrolase</keyword>
<evidence type="ECO:0000256" key="14">
    <source>
        <dbReference type="ARBA" id="ARBA00049244"/>
    </source>
</evidence>
<dbReference type="InterPro" id="IPR020045">
    <property type="entry name" value="DNA_polI_H3TH"/>
</dbReference>
<dbReference type="Gene3D" id="1.10.150.20">
    <property type="entry name" value="5' to 3' exonuclease, C-terminal subdomain"/>
    <property type="match status" value="2"/>
</dbReference>
<keyword evidence="5 16" id="KW-0548">Nucleotidyltransferase</keyword>
<dbReference type="Pfam" id="PF01367">
    <property type="entry name" value="5_3_exonuc"/>
    <property type="match status" value="1"/>
</dbReference>
<evidence type="ECO:0000256" key="7">
    <source>
        <dbReference type="ARBA" id="ARBA00022722"/>
    </source>
</evidence>
<dbReference type="SMART" id="SM00279">
    <property type="entry name" value="HhH2"/>
    <property type="match status" value="1"/>
</dbReference>
<comment type="function">
    <text evidence="16">In addition to polymerase activity, this DNA polymerase exhibits 3'-5' and 5'-3' exonuclease activity.</text>
</comment>
<dbReference type="SMART" id="SM00474">
    <property type="entry name" value="35EXOc"/>
    <property type="match status" value="1"/>
</dbReference>
<dbReference type="GO" id="GO:0003677">
    <property type="term" value="F:DNA binding"/>
    <property type="evidence" value="ECO:0007669"/>
    <property type="project" value="UniProtKB-UniRule"/>
</dbReference>
<evidence type="ECO:0000313" key="21">
    <source>
        <dbReference type="Proteomes" id="UP000249557"/>
    </source>
</evidence>
<evidence type="ECO:0000259" key="17">
    <source>
        <dbReference type="SMART" id="SM00474"/>
    </source>
</evidence>
<keyword evidence="13 16" id="KW-0234">DNA repair</keyword>
<dbReference type="SMART" id="SM00475">
    <property type="entry name" value="53EXOc"/>
    <property type="match status" value="1"/>
</dbReference>
<dbReference type="InterPro" id="IPR020046">
    <property type="entry name" value="5-3_exonucl_a-hlix_arch_N"/>
</dbReference>
<dbReference type="InterPro" id="IPR002562">
    <property type="entry name" value="3'-5'_exonuclease_dom"/>
</dbReference>
<comment type="caution">
    <text evidence="20">The sequence shown here is derived from an EMBL/GenBank/DDBJ whole genome shotgun (WGS) entry which is preliminary data.</text>
</comment>
<protein>
    <recommendedName>
        <fullName evidence="3 15">DNA polymerase I</fullName>
        <ecNumber evidence="2 15">2.7.7.7</ecNumber>
    </recommendedName>
</protein>
<dbReference type="PANTHER" id="PTHR10133:SF27">
    <property type="entry name" value="DNA POLYMERASE NU"/>
    <property type="match status" value="1"/>
</dbReference>
<dbReference type="NCBIfam" id="TIGR00593">
    <property type="entry name" value="pola"/>
    <property type="match status" value="1"/>
</dbReference>
<dbReference type="PRINTS" id="PR00868">
    <property type="entry name" value="DNAPOLI"/>
</dbReference>
<dbReference type="Gene3D" id="3.40.50.1010">
    <property type="entry name" value="5'-nuclease"/>
    <property type="match status" value="1"/>
</dbReference>
<dbReference type="PANTHER" id="PTHR10133">
    <property type="entry name" value="DNA POLYMERASE I"/>
    <property type="match status" value="1"/>
</dbReference>
<dbReference type="EC" id="2.7.7.7" evidence="2 15"/>
<gene>
    <name evidence="16" type="primary">polA</name>
    <name evidence="20" type="ORF">DI626_07680</name>
</gene>
<dbReference type="PROSITE" id="PS00447">
    <property type="entry name" value="DNA_POLYMERASE_A"/>
    <property type="match status" value="1"/>
</dbReference>
<dbReference type="SUPFAM" id="SSF56672">
    <property type="entry name" value="DNA/RNA polymerases"/>
    <property type="match status" value="1"/>
</dbReference>
<dbReference type="Proteomes" id="UP000249557">
    <property type="component" value="Unassembled WGS sequence"/>
</dbReference>
<evidence type="ECO:0000313" key="20">
    <source>
        <dbReference type="EMBL" id="PZO85098.1"/>
    </source>
</evidence>
<dbReference type="Gene3D" id="3.30.70.370">
    <property type="match status" value="1"/>
</dbReference>
<dbReference type="Gene3D" id="1.20.1060.10">
    <property type="entry name" value="Taq DNA Polymerase, Chain T, domain 4"/>
    <property type="match status" value="1"/>
</dbReference>
<dbReference type="InterPro" id="IPR036279">
    <property type="entry name" value="5-3_exonuclease_C_sf"/>
</dbReference>
<evidence type="ECO:0000256" key="12">
    <source>
        <dbReference type="ARBA" id="ARBA00023125"/>
    </source>
</evidence>
<evidence type="ECO:0000256" key="2">
    <source>
        <dbReference type="ARBA" id="ARBA00012417"/>
    </source>
</evidence>
<feature type="domain" description="5'-3' exonuclease" evidence="18">
    <location>
        <begin position="3"/>
        <end position="261"/>
    </location>
</feature>
<dbReference type="EMBL" id="QFNK01000154">
    <property type="protein sequence ID" value="PZO85098.1"/>
    <property type="molecule type" value="Genomic_DNA"/>
</dbReference>
<evidence type="ECO:0000256" key="11">
    <source>
        <dbReference type="ARBA" id="ARBA00022932"/>
    </source>
</evidence>
<dbReference type="GO" id="GO:0003887">
    <property type="term" value="F:DNA-directed DNA polymerase activity"/>
    <property type="evidence" value="ECO:0007669"/>
    <property type="project" value="UniProtKB-UniRule"/>
</dbReference>
<comment type="catalytic activity">
    <reaction evidence="14 16">
        <text>DNA(n) + a 2'-deoxyribonucleoside 5'-triphosphate = DNA(n+1) + diphosphate</text>
        <dbReference type="Rhea" id="RHEA:22508"/>
        <dbReference type="Rhea" id="RHEA-COMP:17339"/>
        <dbReference type="Rhea" id="RHEA-COMP:17340"/>
        <dbReference type="ChEBI" id="CHEBI:33019"/>
        <dbReference type="ChEBI" id="CHEBI:61560"/>
        <dbReference type="ChEBI" id="CHEBI:173112"/>
        <dbReference type="EC" id="2.7.7.7"/>
    </reaction>
</comment>
<dbReference type="CDD" id="cd09859">
    <property type="entry name" value="PIN_53EXO"/>
    <property type="match status" value="1"/>
</dbReference>
<keyword evidence="7" id="KW-0540">Nuclease</keyword>
<reference evidence="20 21" key="1">
    <citation type="submission" date="2017-08" db="EMBL/GenBank/DDBJ databases">
        <title>Infants hospitalized years apart are colonized by the same room-sourced microbial strains.</title>
        <authorList>
            <person name="Brooks B."/>
            <person name="Olm M.R."/>
            <person name="Firek B.A."/>
            <person name="Baker R."/>
            <person name="Thomas B.C."/>
            <person name="Morowitz M.J."/>
            <person name="Banfield J.F."/>
        </authorList>
    </citation>
    <scope>NUCLEOTIDE SEQUENCE [LARGE SCALE GENOMIC DNA]</scope>
    <source>
        <strain evidence="20">S2_018_000_R2_104</strain>
    </source>
</reference>
<dbReference type="InterPro" id="IPR001098">
    <property type="entry name" value="DNA-dir_DNA_pol_A_palm_dom"/>
</dbReference>
<dbReference type="NCBIfam" id="NF004397">
    <property type="entry name" value="PRK05755.1"/>
    <property type="match status" value="1"/>
</dbReference>
<dbReference type="FunFam" id="1.20.1060.10:FF:000001">
    <property type="entry name" value="DNA polymerase I"/>
    <property type="match status" value="1"/>
</dbReference>
<dbReference type="InterPro" id="IPR002421">
    <property type="entry name" value="5-3_exonuclease"/>
</dbReference>
<evidence type="ECO:0000256" key="13">
    <source>
        <dbReference type="ARBA" id="ARBA00023204"/>
    </source>
</evidence>
<dbReference type="InterPro" id="IPR008918">
    <property type="entry name" value="HhH2"/>
</dbReference>
<dbReference type="SUPFAM" id="SSF47807">
    <property type="entry name" value="5' to 3' exonuclease, C-terminal subdomain"/>
    <property type="match status" value="1"/>
</dbReference>
<keyword evidence="4 16" id="KW-0808">Transferase</keyword>
<evidence type="ECO:0000256" key="4">
    <source>
        <dbReference type="ARBA" id="ARBA00022679"/>
    </source>
</evidence>
<keyword evidence="12 16" id="KW-0238">DNA-binding</keyword>
<dbReference type="InterPro" id="IPR019760">
    <property type="entry name" value="DNA-dir_DNA_pol_A_CS"/>
</dbReference>
<dbReference type="CDD" id="cd06139">
    <property type="entry name" value="DNA_polA_I_Ecoli_like_exo"/>
    <property type="match status" value="1"/>
</dbReference>
<evidence type="ECO:0000259" key="19">
    <source>
        <dbReference type="SMART" id="SM00482"/>
    </source>
</evidence>
<keyword evidence="6 16" id="KW-0235">DNA replication</keyword>
<dbReference type="SUPFAM" id="SSF88723">
    <property type="entry name" value="PIN domain-like"/>
    <property type="match status" value="1"/>
</dbReference>
<proteinExistence type="inferred from homology"/>
<evidence type="ECO:0000256" key="5">
    <source>
        <dbReference type="ARBA" id="ARBA00022695"/>
    </source>
</evidence>
<evidence type="ECO:0000256" key="10">
    <source>
        <dbReference type="ARBA" id="ARBA00022839"/>
    </source>
</evidence>
<dbReference type="Pfam" id="PF02739">
    <property type="entry name" value="5_3_exonuc_N"/>
    <property type="match status" value="1"/>
</dbReference>
<dbReference type="Gene3D" id="3.30.420.10">
    <property type="entry name" value="Ribonuclease H-like superfamily/Ribonuclease H"/>
    <property type="match status" value="1"/>
</dbReference>
<evidence type="ECO:0000256" key="16">
    <source>
        <dbReference type="RuleBase" id="RU004460"/>
    </source>
</evidence>
<dbReference type="FunFam" id="1.10.150.20:FF:000003">
    <property type="entry name" value="DNA polymerase I"/>
    <property type="match status" value="1"/>
</dbReference>
<comment type="similarity">
    <text evidence="1 16">Belongs to the DNA polymerase type-A family.</text>
</comment>
<dbReference type="InterPro" id="IPR029060">
    <property type="entry name" value="PIN-like_dom_sf"/>
</dbReference>
<evidence type="ECO:0000256" key="15">
    <source>
        <dbReference type="NCBIfam" id="TIGR00593"/>
    </source>
</evidence>
<feature type="domain" description="3'-5' exonuclease" evidence="17">
    <location>
        <begin position="330"/>
        <end position="524"/>
    </location>
</feature>
<dbReference type="SUPFAM" id="SSF53098">
    <property type="entry name" value="Ribonuclease H-like"/>
    <property type="match status" value="1"/>
</dbReference>
<evidence type="ECO:0000256" key="6">
    <source>
        <dbReference type="ARBA" id="ARBA00022705"/>
    </source>
</evidence>